<name>A0A448YRX5_BRENA</name>
<keyword evidence="5" id="KW-0029">Amino-acid transport</keyword>
<feature type="transmembrane region" description="Helical" evidence="9">
    <location>
        <begin position="142"/>
        <end position="163"/>
    </location>
</feature>
<feature type="transmembrane region" description="Helical" evidence="9">
    <location>
        <begin position="458"/>
        <end position="476"/>
    </location>
</feature>
<feature type="transmembrane region" description="Helical" evidence="9">
    <location>
        <begin position="384"/>
        <end position="404"/>
    </location>
</feature>
<feature type="transmembrane region" description="Helical" evidence="9">
    <location>
        <begin position="497"/>
        <end position="516"/>
    </location>
</feature>
<keyword evidence="3" id="KW-0813">Transport</keyword>
<evidence type="ECO:0000256" key="2">
    <source>
        <dbReference type="ARBA" id="ARBA00008066"/>
    </source>
</evidence>
<keyword evidence="12" id="KW-1185">Reference proteome</keyword>
<evidence type="ECO:0000256" key="3">
    <source>
        <dbReference type="ARBA" id="ARBA00022448"/>
    </source>
</evidence>
<dbReference type="InParanoid" id="A0A448YRX5"/>
<dbReference type="OrthoDB" id="28208at2759"/>
<evidence type="ECO:0000259" key="10">
    <source>
        <dbReference type="Pfam" id="PF01490"/>
    </source>
</evidence>
<comment type="subcellular location">
    <subcellularLocation>
        <location evidence="1">Membrane</location>
        <topology evidence="1">Multi-pass membrane protein</topology>
    </subcellularLocation>
</comment>
<feature type="transmembrane region" description="Helical" evidence="9">
    <location>
        <begin position="339"/>
        <end position="364"/>
    </location>
</feature>
<dbReference type="GO" id="GO:0005783">
    <property type="term" value="C:endoplasmic reticulum"/>
    <property type="evidence" value="ECO:0007669"/>
    <property type="project" value="TreeGrafter"/>
</dbReference>
<comment type="similarity">
    <text evidence="2">Belongs to the amino acid/polyamine transporter 2 family.</text>
</comment>
<dbReference type="Pfam" id="PF01490">
    <property type="entry name" value="Aa_trans"/>
    <property type="match status" value="1"/>
</dbReference>
<dbReference type="AlphaFoldDB" id="A0A448YRX5"/>
<feature type="transmembrane region" description="Helical" evidence="9">
    <location>
        <begin position="116"/>
        <end position="136"/>
    </location>
</feature>
<accession>A0A448YRX5</accession>
<keyword evidence="4 9" id="KW-0812">Transmembrane</keyword>
<evidence type="ECO:0000313" key="11">
    <source>
        <dbReference type="EMBL" id="VEU23664.1"/>
    </source>
</evidence>
<evidence type="ECO:0000256" key="8">
    <source>
        <dbReference type="SAM" id="MobiDB-lite"/>
    </source>
</evidence>
<evidence type="ECO:0000313" key="12">
    <source>
        <dbReference type="Proteomes" id="UP000290900"/>
    </source>
</evidence>
<feature type="transmembrane region" description="Helical" evidence="9">
    <location>
        <begin position="299"/>
        <end position="318"/>
    </location>
</feature>
<dbReference type="Proteomes" id="UP000290900">
    <property type="component" value="Unassembled WGS sequence"/>
</dbReference>
<dbReference type="EMBL" id="CAACVR010000056">
    <property type="protein sequence ID" value="VEU23664.1"/>
    <property type="molecule type" value="Genomic_DNA"/>
</dbReference>
<reference evidence="11 12" key="1">
    <citation type="submission" date="2018-12" db="EMBL/GenBank/DDBJ databases">
        <authorList>
            <person name="Tiukova I."/>
            <person name="Dainat J."/>
        </authorList>
    </citation>
    <scope>NUCLEOTIDE SEQUENCE [LARGE SCALE GENOMIC DNA]</scope>
</reference>
<evidence type="ECO:0000256" key="7">
    <source>
        <dbReference type="ARBA" id="ARBA00023136"/>
    </source>
</evidence>
<gene>
    <name evidence="11" type="ORF">BRENAR_LOCUS4393</name>
</gene>
<feature type="transmembrane region" description="Helical" evidence="9">
    <location>
        <begin position="230"/>
        <end position="252"/>
    </location>
</feature>
<protein>
    <submittedName>
        <fullName evidence="11">DEKNAAC104851</fullName>
    </submittedName>
</protein>
<dbReference type="InterPro" id="IPR013057">
    <property type="entry name" value="AA_transpt_TM"/>
</dbReference>
<dbReference type="GO" id="GO:0016020">
    <property type="term" value="C:membrane"/>
    <property type="evidence" value="ECO:0007669"/>
    <property type="project" value="UniProtKB-SubCell"/>
</dbReference>
<feature type="transmembrane region" description="Helical" evidence="9">
    <location>
        <begin position="435"/>
        <end position="452"/>
    </location>
</feature>
<feature type="transmembrane region" description="Helical" evidence="9">
    <location>
        <begin position="264"/>
        <end position="287"/>
    </location>
</feature>
<feature type="region of interest" description="Disordered" evidence="8">
    <location>
        <begin position="1"/>
        <end position="36"/>
    </location>
</feature>
<evidence type="ECO:0000256" key="1">
    <source>
        <dbReference type="ARBA" id="ARBA00004141"/>
    </source>
</evidence>
<proteinExistence type="inferred from homology"/>
<feature type="transmembrane region" description="Helical" evidence="9">
    <location>
        <begin position="188"/>
        <end position="210"/>
    </location>
</feature>
<organism evidence="11 12">
    <name type="scientific">Brettanomyces naardenensis</name>
    <name type="common">Yeast</name>
    <dbReference type="NCBI Taxonomy" id="13370"/>
    <lineage>
        <taxon>Eukaryota</taxon>
        <taxon>Fungi</taxon>
        <taxon>Dikarya</taxon>
        <taxon>Ascomycota</taxon>
        <taxon>Saccharomycotina</taxon>
        <taxon>Pichiomycetes</taxon>
        <taxon>Pichiales</taxon>
        <taxon>Pichiaceae</taxon>
        <taxon>Brettanomyces</taxon>
    </lineage>
</organism>
<dbReference type="STRING" id="13370.A0A448YRX5"/>
<dbReference type="PANTHER" id="PTHR22950">
    <property type="entry name" value="AMINO ACID TRANSPORTER"/>
    <property type="match status" value="1"/>
</dbReference>
<dbReference type="GO" id="GO:0015179">
    <property type="term" value="F:L-amino acid transmembrane transporter activity"/>
    <property type="evidence" value="ECO:0007669"/>
    <property type="project" value="TreeGrafter"/>
</dbReference>
<dbReference type="FunCoup" id="A0A448YRX5">
    <property type="interactions" value="123"/>
</dbReference>
<sequence>MPKYHRLDNPASVDRQSEDLGVLQQSPEPEKSYANAKSWDIGSVSGSFSDDVAQDSGVKLRSVSPSNDEDVFMDDRRVDEAISSSAFEQFDLDEDDIGFPLTEATPQSVGGNFRAAFFNMTNSIVGAGIVGIPRALKNSGLLSGVILLTALAALNDWTLRLIILNTKLSGARTYTGFVTKNFGKPGKVIVLLSQGLFAFGGSVGFAVIIGDSIPHVLRSLFKNAAQNSKFVNFLLSRNVIIVFCIGFISYPLSLTRDISKLAKASGLALISMLIIIIIVVVTGPQMPASIRGPITGSEWFIQSGIFKGISVISFAMVCHHNTTFIYDSLRKPTLDRFNAVTHLSCTVSSILCAIMGLSGFLNFGSKTKGNVLNNFPGDDWAVNIARFCFGLNMLTTFPLEIYVVREVFKDLLTIYQQIRRRDPTYKIEQLSDRQHVIVTTFVSFLPMVISLFTCNLGAVLELVGATSASVIAYILPPMCYDKMTKRGKTTLQRIPSILCIVFGFVVMVVSSTQTIMDSINEKEGGHCVD</sequence>
<evidence type="ECO:0000256" key="4">
    <source>
        <dbReference type="ARBA" id="ARBA00022692"/>
    </source>
</evidence>
<evidence type="ECO:0000256" key="6">
    <source>
        <dbReference type="ARBA" id="ARBA00022989"/>
    </source>
</evidence>
<feature type="domain" description="Amino acid transporter transmembrane" evidence="10">
    <location>
        <begin position="112"/>
        <end position="516"/>
    </location>
</feature>
<keyword evidence="6 9" id="KW-1133">Transmembrane helix</keyword>
<evidence type="ECO:0000256" key="9">
    <source>
        <dbReference type="SAM" id="Phobius"/>
    </source>
</evidence>
<keyword evidence="7 9" id="KW-0472">Membrane</keyword>
<evidence type="ECO:0000256" key="5">
    <source>
        <dbReference type="ARBA" id="ARBA00022970"/>
    </source>
</evidence>
<dbReference type="PANTHER" id="PTHR22950:SF458">
    <property type="entry name" value="SODIUM-COUPLED NEUTRAL AMINO ACID TRANSPORTER 11-RELATED"/>
    <property type="match status" value="1"/>
</dbReference>